<dbReference type="SUPFAM" id="SSF53756">
    <property type="entry name" value="UDP-Glycosyltransferase/glycogen phosphorylase"/>
    <property type="match status" value="1"/>
</dbReference>
<keyword evidence="1 3" id="KW-0808">Transferase</keyword>
<dbReference type="EMBL" id="QQAX01000003">
    <property type="protein sequence ID" value="RDI48115.1"/>
    <property type="molecule type" value="Genomic_DNA"/>
</dbReference>
<dbReference type="Gene3D" id="3.40.50.2000">
    <property type="entry name" value="Glycogen Phosphorylase B"/>
    <property type="match status" value="2"/>
</dbReference>
<evidence type="ECO:0000256" key="1">
    <source>
        <dbReference type="ARBA" id="ARBA00022679"/>
    </source>
</evidence>
<sequence>MRIAYATTFDARDVHNWSGTPSFMSKALSNADIEVDFIGSLSRKLPPLFKLKQAWNKFVCDQRESPRFNTVAAKHYSEQVARQLEKLSVDAVVSPLINPIAYLDCKQPIILWTDAVYAALLGFYPPFSYHSANTIMQGNAITQACLSRARLALFSSDWAARSAVELYGISREKVKVVPFGANIDTCPDLDEIRESIKKRAADKIKLLFLAKSWERKGGDVVLAVAKALHEAGHAVELTIVGYQPPNLNPVPSYVKCLGFISKHTPEGKQKIQTLLSETHFLFVPSRAEAYGIVFCEANAFGVPCLTTYVGGIGTIVKDNINGMTFGLDAPVSTYCDYIVDLMRDRMRYEALSLSAYNEYVTRLNWKTAANEVKKLIQEAM</sequence>
<name>A0A370GWQ2_9COXI</name>
<dbReference type="OrthoDB" id="9062832at2"/>
<accession>A0A370GWQ2</accession>
<organism evidence="3 4">
    <name type="scientific">Aquicella lusitana</name>
    <dbReference type="NCBI Taxonomy" id="254246"/>
    <lineage>
        <taxon>Bacteria</taxon>
        <taxon>Pseudomonadati</taxon>
        <taxon>Pseudomonadota</taxon>
        <taxon>Gammaproteobacteria</taxon>
        <taxon>Legionellales</taxon>
        <taxon>Coxiellaceae</taxon>
        <taxon>Aquicella</taxon>
    </lineage>
</organism>
<comment type="caution">
    <text evidence="3">The sequence shown here is derived from an EMBL/GenBank/DDBJ whole genome shotgun (WGS) entry which is preliminary data.</text>
</comment>
<evidence type="ECO:0000313" key="3">
    <source>
        <dbReference type="EMBL" id="RDI48115.1"/>
    </source>
</evidence>
<reference evidence="3 4" key="1">
    <citation type="submission" date="2018-07" db="EMBL/GenBank/DDBJ databases">
        <title>Genomic Encyclopedia of Type Strains, Phase IV (KMG-IV): sequencing the most valuable type-strain genomes for metagenomic binning, comparative biology and taxonomic classification.</title>
        <authorList>
            <person name="Goeker M."/>
        </authorList>
    </citation>
    <scope>NUCLEOTIDE SEQUENCE [LARGE SCALE GENOMIC DNA]</scope>
    <source>
        <strain evidence="3 4">DSM 16500</strain>
    </source>
</reference>
<dbReference type="AlphaFoldDB" id="A0A370GWQ2"/>
<dbReference type="Proteomes" id="UP000254720">
    <property type="component" value="Unassembled WGS sequence"/>
</dbReference>
<feature type="domain" description="Glycosyl transferase family 1" evidence="2">
    <location>
        <begin position="198"/>
        <end position="350"/>
    </location>
</feature>
<dbReference type="RefSeq" id="WP_114833593.1">
    <property type="nucleotide sequence ID" value="NZ_LR699114.1"/>
</dbReference>
<keyword evidence="4" id="KW-1185">Reference proteome</keyword>
<dbReference type="GO" id="GO:0016757">
    <property type="term" value="F:glycosyltransferase activity"/>
    <property type="evidence" value="ECO:0007669"/>
    <property type="project" value="InterPro"/>
</dbReference>
<dbReference type="GO" id="GO:0009103">
    <property type="term" value="P:lipopolysaccharide biosynthetic process"/>
    <property type="evidence" value="ECO:0007669"/>
    <property type="project" value="TreeGrafter"/>
</dbReference>
<dbReference type="PANTHER" id="PTHR46401:SF2">
    <property type="entry name" value="GLYCOSYLTRANSFERASE WBBK-RELATED"/>
    <property type="match status" value="1"/>
</dbReference>
<dbReference type="InterPro" id="IPR001296">
    <property type="entry name" value="Glyco_trans_1"/>
</dbReference>
<evidence type="ECO:0000259" key="2">
    <source>
        <dbReference type="Pfam" id="PF00534"/>
    </source>
</evidence>
<dbReference type="Pfam" id="PF00534">
    <property type="entry name" value="Glycos_transf_1"/>
    <property type="match status" value="1"/>
</dbReference>
<dbReference type="CDD" id="cd03801">
    <property type="entry name" value="GT4_PimA-like"/>
    <property type="match status" value="1"/>
</dbReference>
<gene>
    <name evidence="3" type="ORF">C8D86_10380</name>
</gene>
<dbReference type="PANTHER" id="PTHR46401">
    <property type="entry name" value="GLYCOSYLTRANSFERASE WBBK-RELATED"/>
    <property type="match status" value="1"/>
</dbReference>
<protein>
    <submittedName>
        <fullName evidence="3">Glycosyltransferase involved in cell wall biosynthesis</fullName>
    </submittedName>
</protein>
<proteinExistence type="predicted"/>
<evidence type="ECO:0000313" key="4">
    <source>
        <dbReference type="Proteomes" id="UP000254720"/>
    </source>
</evidence>